<evidence type="ECO:0000259" key="3">
    <source>
        <dbReference type="Pfam" id="PF21773"/>
    </source>
</evidence>
<dbReference type="AlphaFoldDB" id="A0A2B4S987"/>
<evidence type="ECO:0000313" key="5">
    <source>
        <dbReference type="Proteomes" id="UP000225706"/>
    </source>
</evidence>
<evidence type="ECO:0000256" key="2">
    <source>
        <dbReference type="SAM" id="MobiDB-lite"/>
    </source>
</evidence>
<dbReference type="PANTHER" id="PTHR46518:SF1">
    <property type="entry name" value="OUTER DYNEIN ARM-DOCKING COMPLEX SUBUNIT 3"/>
    <property type="match status" value="1"/>
</dbReference>
<dbReference type="GO" id="GO:0097542">
    <property type="term" value="C:ciliary tip"/>
    <property type="evidence" value="ECO:0007669"/>
    <property type="project" value="TreeGrafter"/>
</dbReference>
<feature type="region of interest" description="Disordered" evidence="2">
    <location>
        <begin position="240"/>
        <end position="287"/>
    </location>
</feature>
<evidence type="ECO:0000256" key="1">
    <source>
        <dbReference type="ARBA" id="ARBA00023054"/>
    </source>
</evidence>
<organism evidence="4 5">
    <name type="scientific">Stylophora pistillata</name>
    <name type="common">Smooth cauliflower coral</name>
    <dbReference type="NCBI Taxonomy" id="50429"/>
    <lineage>
        <taxon>Eukaryota</taxon>
        <taxon>Metazoa</taxon>
        <taxon>Cnidaria</taxon>
        <taxon>Anthozoa</taxon>
        <taxon>Hexacorallia</taxon>
        <taxon>Scleractinia</taxon>
        <taxon>Astrocoeniina</taxon>
        <taxon>Pocilloporidae</taxon>
        <taxon>Stylophora</taxon>
    </lineage>
</organism>
<dbReference type="InterPro" id="IPR033192">
    <property type="entry name" value="ODAD3"/>
</dbReference>
<dbReference type="PANTHER" id="PTHR46518">
    <property type="entry name" value="COILED-COIL DOMAIN-CONTAINING PROTEIN 151"/>
    <property type="match status" value="1"/>
</dbReference>
<feature type="compositionally biased region" description="Basic residues" evidence="2">
    <location>
        <begin position="530"/>
        <end position="544"/>
    </location>
</feature>
<reference evidence="5" key="1">
    <citation type="journal article" date="2017" name="bioRxiv">
        <title>Comparative analysis of the genomes of Stylophora pistillata and Acropora digitifera provides evidence for extensive differences between species of corals.</title>
        <authorList>
            <person name="Voolstra C.R."/>
            <person name="Li Y."/>
            <person name="Liew Y.J."/>
            <person name="Baumgarten S."/>
            <person name="Zoccola D."/>
            <person name="Flot J.-F."/>
            <person name="Tambutte S."/>
            <person name="Allemand D."/>
            <person name="Aranda M."/>
        </authorList>
    </citation>
    <scope>NUCLEOTIDE SEQUENCE [LARGE SCALE GENOMIC DNA]</scope>
</reference>
<dbReference type="STRING" id="50429.A0A2B4S987"/>
<protein>
    <submittedName>
        <fullName evidence="4">Coiled-coil domain-containing protein 151</fullName>
    </submittedName>
</protein>
<dbReference type="EMBL" id="LSMT01000145">
    <property type="protein sequence ID" value="PFX25659.1"/>
    <property type="molecule type" value="Genomic_DNA"/>
</dbReference>
<dbReference type="GO" id="GO:0035253">
    <property type="term" value="C:ciliary rootlet"/>
    <property type="evidence" value="ECO:0007669"/>
    <property type="project" value="TreeGrafter"/>
</dbReference>
<accession>A0A2B4S987</accession>
<proteinExistence type="predicted"/>
<dbReference type="Pfam" id="PF21773">
    <property type="entry name" value="ODAD1_CC"/>
    <property type="match status" value="1"/>
</dbReference>
<gene>
    <name evidence="4" type="primary">CCDC151</name>
    <name evidence="4" type="ORF">AWC38_SpisGene9670</name>
</gene>
<dbReference type="GO" id="GO:0003341">
    <property type="term" value="P:cilium movement"/>
    <property type="evidence" value="ECO:0007669"/>
    <property type="project" value="InterPro"/>
</dbReference>
<name>A0A2B4S987_STYPI</name>
<feature type="compositionally biased region" description="Acidic residues" evidence="2">
    <location>
        <begin position="500"/>
        <end position="511"/>
    </location>
</feature>
<feature type="compositionally biased region" description="Basic and acidic residues" evidence="2">
    <location>
        <begin position="240"/>
        <end position="268"/>
    </location>
</feature>
<dbReference type="InterPro" id="IPR049258">
    <property type="entry name" value="ODAD1_CC"/>
</dbReference>
<dbReference type="GO" id="GO:0036064">
    <property type="term" value="C:ciliary basal body"/>
    <property type="evidence" value="ECO:0007669"/>
    <property type="project" value="TreeGrafter"/>
</dbReference>
<keyword evidence="5" id="KW-1185">Reference proteome</keyword>
<dbReference type="GO" id="GO:0036158">
    <property type="term" value="P:outer dynein arm assembly"/>
    <property type="evidence" value="ECO:0007669"/>
    <property type="project" value="InterPro"/>
</dbReference>
<sequence length="544" mass="63063">MSEGAITTTEEIEELKKKLALLDGDRKAYYESSQWTMKKNKDTISKLREKNKRLRFELAKKKAGDEQVIDDAFKEKDPQRHCAMRGMSGKAAITKLDQQVCEAEKKLNACKHQKNTREKKLAALETEYNQLVKDAEEVSSTDTGESAEAQKLRSLENGLDKMILKVNEAKKIKTIYEGLLEQLKEERRTWPNQLNNLEKAICAQREELEELNAMNHDAQIAREAAKAELTKLEQSVYERKKERERELSHYKKQAEEKKDHAEKVEKRLQRSSLQQEDLTEQKAVLSGEEQERKITTYEEAMNKIKDTTGVSDIKEVVQRFLSQGDTQKHLDTLKMNNEKMLVRLKEEKEKLRMEYEEMKYSGEAKLSSGQRMLEEFQQRLANEEKRCLDAKDRQERANKTLVNVKAGIEHLADKLQHLKAPKGHVPQAQLSPTSDEYILDLLGTCEQKLLKLTDDLGGKDISDVMKEIEDAEFRATMENKLPQFNTRVKLPTTSDRMAVYDDDEDSGEDEDVLSRNAIKRYSQQLVDSKTKKHKPRNRKRKTKQ</sequence>
<comment type="caution">
    <text evidence="4">The sequence shown here is derived from an EMBL/GenBank/DDBJ whole genome shotgun (WGS) entry which is preliminary data.</text>
</comment>
<feature type="region of interest" description="Disordered" evidence="2">
    <location>
        <begin position="495"/>
        <end position="544"/>
    </location>
</feature>
<evidence type="ECO:0000313" key="4">
    <source>
        <dbReference type="EMBL" id="PFX25659.1"/>
    </source>
</evidence>
<feature type="domain" description="ODAD1 central coiled coil region" evidence="3">
    <location>
        <begin position="151"/>
        <end position="416"/>
    </location>
</feature>
<keyword evidence="1" id="KW-0175">Coiled coil</keyword>
<dbReference type="Proteomes" id="UP000225706">
    <property type="component" value="Unassembled WGS sequence"/>
</dbReference>
<dbReference type="OrthoDB" id="10255247at2759"/>